<comment type="cofactor">
    <cofactor evidence="1">
        <name>Mg(2+)</name>
        <dbReference type="ChEBI" id="CHEBI:18420"/>
    </cofactor>
</comment>
<evidence type="ECO:0000256" key="10">
    <source>
        <dbReference type="HAMAP-Rule" id="MF_00321"/>
    </source>
</evidence>
<dbReference type="HAMAP" id="MF_00321">
    <property type="entry name" value="GTPase_EngB"/>
    <property type="match status" value="1"/>
</dbReference>
<evidence type="ECO:0000256" key="3">
    <source>
        <dbReference type="ARBA" id="ARBA00022618"/>
    </source>
</evidence>
<evidence type="ECO:0000256" key="1">
    <source>
        <dbReference type="ARBA" id="ARBA00001946"/>
    </source>
</evidence>
<dbReference type="GO" id="GO:0000917">
    <property type="term" value="P:division septum assembly"/>
    <property type="evidence" value="ECO:0007669"/>
    <property type="project" value="UniProtKB-KW"/>
</dbReference>
<protein>
    <recommendedName>
        <fullName evidence="10">Probable GTP-binding protein EngB</fullName>
    </recommendedName>
</protein>
<dbReference type="OrthoDB" id="9804921at2"/>
<dbReference type="FunFam" id="3.40.50.300:FF:000098">
    <property type="entry name" value="Probable GTP-binding protein EngB"/>
    <property type="match status" value="1"/>
</dbReference>
<evidence type="ECO:0000256" key="4">
    <source>
        <dbReference type="ARBA" id="ARBA00022723"/>
    </source>
</evidence>
<dbReference type="EMBL" id="CP014672">
    <property type="protein sequence ID" value="ANW99478.1"/>
    <property type="molecule type" value="Genomic_DNA"/>
</dbReference>
<dbReference type="CDD" id="cd01876">
    <property type="entry name" value="YihA_EngB"/>
    <property type="match status" value="1"/>
</dbReference>
<comment type="similarity">
    <text evidence="2 10">Belongs to the TRAFAC class TrmE-Era-EngA-EngB-Septin-like GTPase superfamily. EngB GTPase family.</text>
</comment>
<dbReference type="InterPro" id="IPR005225">
    <property type="entry name" value="Small_GTP-bd"/>
</dbReference>
<dbReference type="InterPro" id="IPR030393">
    <property type="entry name" value="G_ENGB_dom"/>
</dbReference>
<dbReference type="InterPro" id="IPR019987">
    <property type="entry name" value="GTP-bd_ribosome_bio_YsxC"/>
</dbReference>
<evidence type="ECO:0000256" key="8">
    <source>
        <dbReference type="ARBA" id="ARBA00023210"/>
    </source>
</evidence>
<evidence type="ECO:0000313" key="13">
    <source>
        <dbReference type="Proteomes" id="UP000092971"/>
    </source>
</evidence>
<dbReference type="Gene3D" id="3.40.50.300">
    <property type="entry name" value="P-loop containing nucleotide triphosphate hydrolases"/>
    <property type="match status" value="1"/>
</dbReference>
<accession>A0A1B1YFE0</accession>
<keyword evidence="6" id="KW-0460">Magnesium</keyword>
<keyword evidence="4" id="KW-0479">Metal-binding</keyword>
<dbReference type="InterPro" id="IPR027417">
    <property type="entry name" value="P-loop_NTPase"/>
</dbReference>
<dbReference type="RefSeq" id="WP_015359881.1">
    <property type="nucleotide sequence ID" value="NZ_CP014672.1"/>
</dbReference>
<gene>
    <name evidence="10" type="primary">engB</name>
    <name evidence="12" type="ORF">CSTERTH_10790</name>
</gene>
<dbReference type="PROSITE" id="PS51706">
    <property type="entry name" value="G_ENGB"/>
    <property type="match status" value="1"/>
</dbReference>
<evidence type="ECO:0000256" key="9">
    <source>
        <dbReference type="ARBA" id="ARBA00023306"/>
    </source>
</evidence>
<dbReference type="SUPFAM" id="SSF52540">
    <property type="entry name" value="P-loop containing nucleoside triphosphate hydrolases"/>
    <property type="match status" value="1"/>
</dbReference>
<dbReference type="GO" id="GO:0046872">
    <property type="term" value="F:metal ion binding"/>
    <property type="evidence" value="ECO:0007669"/>
    <property type="project" value="UniProtKB-KW"/>
</dbReference>
<keyword evidence="7 10" id="KW-0342">GTP-binding</keyword>
<dbReference type="PANTHER" id="PTHR11649">
    <property type="entry name" value="MSS1/TRME-RELATED GTP-BINDING PROTEIN"/>
    <property type="match status" value="1"/>
</dbReference>
<name>A0A1B1YFE0_THEST</name>
<keyword evidence="5 10" id="KW-0547">Nucleotide-binding</keyword>
<keyword evidence="9 10" id="KW-0131">Cell cycle</keyword>
<dbReference type="AlphaFoldDB" id="A0A1B1YFE0"/>
<dbReference type="NCBIfam" id="TIGR03598">
    <property type="entry name" value="GTPase_YsxC"/>
    <property type="match status" value="1"/>
</dbReference>
<dbReference type="Proteomes" id="UP000092971">
    <property type="component" value="Chromosome"/>
</dbReference>
<keyword evidence="3 10" id="KW-0132">Cell division</keyword>
<dbReference type="Pfam" id="PF01926">
    <property type="entry name" value="MMR_HSR1"/>
    <property type="match status" value="1"/>
</dbReference>
<dbReference type="NCBIfam" id="TIGR00231">
    <property type="entry name" value="small_GTP"/>
    <property type="match status" value="1"/>
</dbReference>
<dbReference type="GO" id="GO:0005829">
    <property type="term" value="C:cytosol"/>
    <property type="evidence" value="ECO:0007669"/>
    <property type="project" value="TreeGrafter"/>
</dbReference>
<dbReference type="PANTHER" id="PTHR11649:SF13">
    <property type="entry name" value="ENGB-TYPE G DOMAIN-CONTAINING PROTEIN"/>
    <property type="match status" value="1"/>
</dbReference>
<proteinExistence type="inferred from homology"/>
<evidence type="ECO:0000259" key="11">
    <source>
        <dbReference type="PROSITE" id="PS51706"/>
    </source>
</evidence>
<feature type="domain" description="EngB-type G" evidence="11">
    <location>
        <begin position="22"/>
        <end position="195"/>
    </location>
</feature>
<dbReference type="GO" id="GO:0005525">
    <property type="term" value="F:GTP binding"/>
    <property type="evidence" value="ECO:0007669"/>
    <property type="project" value="UniProtKB-UniRule"/>
</dbReference>
<keyword evidence="8 10" id="KW-0717">Septation</keyword>
<evidence type="ECO:0000256" key="7">
    <source>
        <dbReference type="ARBA" id="ARBA00023134"/>
    </source>
</evidence>
<comment type="function">
    <text evidence="10">Necessary for normal cell division and for the maintenance of normal septation.</text>
</comment>
<reference evidence="12 13" key="1">
    <citation type="submission" date="2016-02" db="EMBL/GenBank/DDBJ databases">
        <title>Comparison of Clostridium stercorarium subspecies using comparative genomics and transcriptomics.</title>
        <authorList>
            <person name="Schellenberg J."/>
            <person name="Thallinger G."/>
            <person name="Levin D.B."/>
            <person name="Zhang X."/>
            <person name="Alvare G."/>
            <person name="Fristensky B."/>
            <person name="Sparling R."/>
        </authorList>
    </citation>
    <scope>NUCLEOTIDE SEQUENCE [LARGE SCALE GENOMIC DNA]</scope>
    <source>
        <strain evidence="12 13">DSM 2910</strain>
    </source>
</reference>
<evidence type="ECO:0000313" key="12">
    <source>
        <dbReference type="EMBL" id="ANW99478.1"/>
    </source>
</evidence>
<sequence length="195" mass="21969">MNVKNAEHIATAVSPEGYPNGNLPEIAMVGRSNVGKSSLINFLTKSKSLAKVGNTPGKTRVINFFNVENKLILVDLPGYGYAKVSESERKRWEKIVETYLNNRSQLCGIIMLVDIRHLPTELDEIMYRWIITMGKPHIIVATKADKVSRSHHQRLINEIRRTLDLAPGVPVIPVSATRKMGYSEVWSEIKKICMI</sequence>
<evidence type="ECO:0000256" key="2">
    <source>
        <dbReference type="ARBA" id="ARBA00009638"/>
    </source>
</evidence>
<evidence type="ECO:0000256" key="6">
    <source>
        <dbReference type="ARBA" id="ARBA00022842"/>
    </source>
</evidence>
<organism evidence="12 13">
    <name type="scientific">Thermoclostridium stercorarium subsp. thermolacticum DSM 2910</name>
    <dbReference type="NCBI Taxonomy" id="1121336"/>
    <lineage>
        <taxon>Bacteria</taxon>
        <taxon>Bacillati</taxon>
        <taxon>Bacillota</taxon>
        <taxon>Clostridia</taxon>
        <taxon>Eubacteriales</taxon>
        <taxon>Oscillospiraceae</taxon>
        <taxon>Thermoclostridium</taxon>
    </lineage>
</organism>
<dbReference type="InterPro" id="IPR006073">
    <property type="entry name" value="GTP-bd"/>
</dbReference>
<evidence type="ECO:0000256" key="5">
    <source>
        <dbReference type="ARBA" id="ARBA00022741"/>
    </source>
</evidence>